<dbReference type="SMART" id="SM00540">
    <property type="entry name" value="LEM"/>
    <property type="match status" value="1"/>
</dbReference>
<feature type="transmembrane region" description="Helical" evidence="2">
    <location>
        <begin position="570"/>
        <end position="588"/>
    </location>
</feature>
<protein>
    <submittedName>
        <fullName evidence="4">Otefin</fullName>
    </submittedName>
</protein>
<dbReference type="PROSITE" id="PS50954">
    <property type="entry name" value="LEM"/>
    <property type="match status" value="1"/>
</dbReference>
<dbReference type="CDD" id="cd12934">
    <property type="entry name" value="LEM"/>
    <property type="match status" value="1"/>
</dbReference>
<accession>A0A0A1X2T2</accession>
<dbReference type="InterPro" id="IPR003887">
    <property type="entry name" value="LEM_dom"/>
</dbReference>
<feature type="domain" description="LEM" evidence="3">
    <location>
        <begin position="11"/>
        <end position="54"/>
    </location>
</feature>
<reference evidence="4" key="2">
    <citation type="journal article" date="2015" name="Gigascience">
        <title>Reconstructing a comprehensive transcriptome assembly of a white-pupal translocated strain of the pest fruit fly Bactrocera cucurbitae.</title>
        <authorList>
            <person name="Sim S.B."/>
            <person name="Calla B."/>
            <person name="Hall B."/>
            <person name="DeRego T."/>
            <person name="Geib S.M."/>
        </authorList>
    </citation>
    <scope>NUCLEOTIDE SEQUENCE</scope>
</reference>
<keyword evidence="2" id="KW-0472">Membrane</keyword>
<proteinExistence type="predicted"/>
<feature type="compositionally biased region" description="Polar residues" evidence="1">
    <location>
        <begin position="54"/>
        <end position="70"/>
    </location>
</feature>
<organism evidence="4">
    <name type="scientific">Zeugodacus cucurbitae</name>
    <name type="common">Melon fruit fly</name>
    <name type="synonym">Bactrocera cucurbitae</name>
    <dbReference type="NCBI Taxonomy" id="28588"/>
    <lineage>
        <taxon>Eukaryota</taxon>
        <taxon>Metazoa</taxon>
        <taxon>Ecdysozoa</taxon>
        <taxon>Arthropoda</taxon>
        <taxon>Hexapoda</taxon>
        <taxon>Insecta</taxon>
        <taxon>Pterygota</taxon>
        <taxon>Neoptera</taxon>
        <taxon>Endopterygota</taxon>
        <taxon>Diptera</taxon>
        <taxon>Brachycera</taxon>
        <taxon>Muscomorpha</taxon>
        <taxon>Tephritoidea</taxon>
        <taxon>Tephritidae</taxon>
        <taxon>Zeugodacus</taxon>
        <taxon>Zeugodacus</taxon>
    </lineage>
</organism>
<feature type="compositionally biased region" description="Polar residues" evidence="1">
    <location>
        <begin position="435"/>
        <end position="464"/>
    </location>
</feature>
<evidence type="ECO:0000259" key="3">
    <source>
        <dbReference type="PROSITE" id="PS50954"/>
    </source>
</evidence>
<dbReference type="EMBL" id="GBXI01009111">
    <property type="protein sequence ID" value="JAD05181.1"/>
    <property type="molecule type" value="Transcribed_RNA"/>
</dbReference>
<feature type="region of interest" description="Disordered" evidence="1">
    <location>
        <begin position="429"/>
        <end position="480"/>
    </location>
</feature>
<name>A0A0A1X2T2_ZEUCU</name>
<dbReference type="InterPro" id="IPR011015">
    <property type="entry name" value="LEM/LEM-like_dom_sf"/>
</dbReference>
<feature type="region of interest" description="Disordered" evidence="1">
    <location>
        <begin position="316"/>
        <end position="342"/>
    </location>
</feature>
<evidence type="ECO:0000256" key="2">
    <source>
        <dbReference type="SAM" id="Phobius"/>
    </source>
</evidence>
<gene>
    <name evidence="4" type="primary">Ote_1</name>
    <name evidence="4" type="ORF">g.10473</name>
</gene>
<dbReference type="GeneID" id="105213690"/>
<feature type="compositionally biased region" description="Low complexity" evidence="1">
    <location>
        <begin position="516"/>
        <end position="534"/>
    </location>
</feature>
<feature type="region of interest" description="Disordered" evidence="1">
    <location>
        <begin position="54"/>
        <end position="76"/>
    </location>
</feature>
<dbReference type="SUPFAM" id="SSF63451">
    <property type="entry name" value="LEM domain"/>
    <property type="match status" value="1"/>
</dbReference>
<dbReference type="AlphaFoldDB" id="A0A0A1X2T2"/>
<sequence>MSKKIDHPELRAQLKTLNNKELHYKCVEYGMNVPVADSTRDVIIRKLIKSITGDSNVASSKGSKKQVTSPSERRKTVNVTVHVSSDEEDAGRQIQRSAIKSKTRTQSPKGHNVTFDTSLSNNRSNVTVATAEPMYKNVKSADTNSNVGIGFGNRARIVPLEVNTPNEIEYLPSDLDDGYKSTSTNLNFSQTRTYGEDRREIPISSYKSSLPNLGFSQTRTLNTTYQQNDAQIPRQGLFSTPQEYNIGSPNNSFNIENMASHSSTLGSSLGGISSYSKDPIFKRPTALSKSNVTNTSYNQADAQRLYPRLPTDLATSSFYTASNPSTPDSQMSTNSSRAPSLTKSGVMTTSYYQEITPVKEVKHFDVANEEETSIDGAGDHSRKTMPATTNYDRNTYVAGMQRGSEAHSPFEPHMQPSFNLSSRYSSDTFNKETYIPSNTSPNAQSSPKVKRYSTTGRANTSYTRSIDEPDSFSEGEQLSGDEIYVQDSEEEEYLAGGKKIYSSYGSNKVQERVPYRRSNSARLSASPSPRYSSSAMGRHSLNHDNEDDDVDATLKNFLTTLDRKYHIKQMLYMFAVFASAVFIYVVFFEKTPIDEDS</sequence>
<reference evidence="4" key="1">
    <citation type="submission" date="2014-11" db="EMBL/GenBank/DDBJ databases">
        <authorList>
            <person name="Geib S."/>
        </authorList>
    </citation>
    <scope>NUCLEOTIDE SEQUENCE</scope>
</reference>
<keyword evidence="2" id="KW-1133">Transmembrane helix</keyword>
<feature type="region of interest" description="Disordered" evidence="1">
    <location>
        <begin position="97"/>
        <end position="119"/>
    </location>
</feature>
<evidence type="ECO:0000313" key="4">
    <source>
        <dbReference type="EMBL" id="JAD05181.1"/>
    </source>
</evidence>
<keyword evidence="2" id="KW-0812">Transmembrane</keyword>
<evidence type="ECO:0000256" key="1">
    <source>
        <dbReference type="SAM" id="MobiDB-lite"/>
    </source>
</evidence>
<dbReference type="OrthoDB" id="7985462at2759"/>
<feature type="region of interest" description="Disordered" evidence="1">
    <location>
        <begin position="511"/>
        <end position="547"/>
    </location>
</feature>